<dbReference type="KEGG" id="slom:PXH66_12185"/>
<sequence length="121" mass="13132">MSATAEATDVLHPSDEGHAHEGKFHVFVQLAMILAIITGMELLVIYVPMPHWLIITLLMGMSAVKFVAVIFIFMHLKWDKPFCTILFFIGLILGGGTLGALLLIHSADASAPEGPAYEELG</sequence>
<name>A0AAE9ZRV5_9BACT</name>
<keyword evidence="2" id="KW-1003">Cell membrane</keyword>
<gene>
    <name evidence="7" type="ORF">PXH66_12185</name>
</gene>
<evidence type="ECO:0000256" key="2">
    <source>
        <dbReference type="ARBA" id="ARBA00022475"/>
    </source>
</evidence>
<reference evidence="7" key="1">
    <citation type="submission" date="2023-03" db="EMBL/GenBank/DDBJ databases">
        <title>Lomoglobus Profundus gen. nov., sp. nov., a novel member of the phylum Verrucomicrobia, isolated from deep-marine sediment of South China Sea.</title>
        <authorList>
            <person name="Ahmad T."/>
            <person name="Ishaq S.E."/>
            <person name="Wang F."/>
        </authorList>
    </citation>
    <scope>NUCLEOTIDE SEQUENCE</scope>
    <source>
        <strain evidence="7">LMO-M01</strain>
    </source>
</reference>
<dbReference type="Pfam" id="PF03626">
    <property type="entry name" value="COX4_pro"/>
    <property type="match status" value="1"/>
</dbReference>
<evidence type="ECO:0000256" key="4">
    <source>
        <dbReference type="ARBA" id="ARBA00022989"/>
    </source>
</evidence>
<dbReference type="Proteomes" id="UP001218638">
    <property type="component" value="Chromosome"/>
</dbReference>
<keyword evidence="8" id="KW-1185">Reference proteome</keyword>
<evidence type="ECO:0000256" key="3">
    <source>
        <dbReference type="ARBA" id="ARBA00022692"/>
    </source>
</evidence>
<dbReference type="AlphaFoldDB" id="A0AAE9ZRV5"/>
<protein>
    <submittedName>
        <fullName evidence="7">Cytochrome C oxidase subunit IV family protein</fullName>
    </submittedName>
</protein>
<accession>A0AAE9ZRV5</accession>
<evidence type="ECO:0000256" key="6">
    <source>
        <dbReference type="SAM" id="Phobius"/>
    </source>
</evidence>
<dbReference type="GO" id="GO:0005886">
    <property type="term" value="C:plasma membrane"/>
    <property type="evidence" value="ECO:0007669"/>
    <property type="project" value="UniProtKB-SubCell"/>
</dbReference>
<comment type="subcellular location">
    <subcellularLocation>
        <location evidence="1">Cell membrane</location>
        <topology evidence="1">Multi-pass membrane protein</topology>
    </subcellularLocation>
</comment>
<dbReference type="InterPro" id="IPR005171">
    <property type="entry name" value="Cyt_c_oxidase_su4_prok"/>
</dbReference>
<keyword evidence="4 6" id="KW-1133">Transmembrane helix</keyword>
<keyword evidence="3 6" id="KW-0812">Transmembrane</keyword>
<evidence type="ECO:0000256" key="5">
    <source>
        <dbReference type="ARBA" id="ARBA00023136"/>
    </source>
</evidence>
<evidence type="ECO:0000256" key="1">
    <source>
        <dbReference type="ARBA" id="ARBA00004651"/>
    </source>
</evidence>
<feature type="transmembrane region" description="Helical" evidence="6">
    <location>
        <begin position="26"/>
        <end position="46"/>
    </location>
</feature>
<feature type="transmembrane region" description="Helical" evidence="6">
    <location>
        <begin position="52"/>
        <end position="73"/>
    </location>
</feature>
<keyword evidence="5 6" id="KW-0472">Membrane</keyword>
<proteinExistence type="predicted"/>
<evidence type="ECO:0000313" key="7">
    <source>
        <dbReference type="EMBL" id="WED63091.1"/>
    </source>
</evidence>
<dbReference type="EMBL" id="CP119075">
    <property type="protein sequence ID" value="WED63091.1"/>
    <property type="molecule type" value="Genomic_DNA"/>
</dbReference>
<feature type="transmembrane region" description="Helical" evidence="6">
    <location>
        <begin position="85"/>
        <end position="104"/>
    </location>
</feature>
<organism evidence="7 8">
    <name type="scientific">Synoicihabitans lomoniglobus</name>
    <dbReference type="NCBI Taxonomy" id="2909285"/>
    <lineage>
        <taxon>Bacteria</taxon>
        <taxon>Pseudomonadati</taxon>
        <taxon>Verrucomicrobiota</taxon>
        <taxon>Opitutia</taxon>
        <taxon>Opitutales</taxon>
        <taxon>Opitutaceae</taxon>
        <taxon>Synoicihabitans</taxon>
    </lineage>
</organism>
<evidence type="ECO:0000313" key="8">
    <source>
        <dbReference type="Proteomes" id="UP001218638"/>
    </source>
</evidence>
<dbReference type="RefSeq" id="WP_330931767.1">
    <property type="nucleotide sequence ID" value="NZ_CP119075.1"/>
</dbReference>